<accession>A0ACC4C1S0</accession>
<keyword evidence="2" id="KW-1185">Reference proteome</keyword>
<gene>
    <name evidence="1" type="ORF">D5086_014924</name>
</gene>
<reference evidence="1 2" key="1">
    <citation type="journal article" date="2024" name="Plant Biotechnol. J.">
        <title>Genome and CRISPR/Cas9 system of a widespread forest tree (Populus alba) in the world.</title>
        <authorList>
            <person name="Liu Y.J."/>
            <person name="Jiang P.F."/>
            <person name="Han X.M."/>
            <person name="Li X.Y."/>
            <person name="Wang H.M."/>
            <person name="Wang Y.J."/>
            <person name="Wang X.X."/>
            <person name="Zeng Q.Y."/>
        </authorList>
    </citation>
    <scope>NUCLEOTIDE SEQUENCE [LARGE SCALE GENOMIC DNA]</scope>
    <source>
        <strain evidence="2">cv. PAL-ZL1</strain>
    </source>
</reference>
<protein>
    <submittedName>
        <fullName evidence="1">Uncharacterized protein</fullName>
    </submittedName>
</protein>
<name>A0ACC4C1S0_POPAL</name>
<dbReference type="Proteomes" id="UP000309997">
    <property type="component" value="Unassembled WGS sequence"/>
</dbReference>
<sequence length="110" mass="11619">MSPRLLVNAIVAVSPCSLAVPHLVLFLFGWLVVALPLLHGIPAWMSHCQLLLLACVVVAVPASSPCRLAVCWLFAFAGIEVAIQFVDAGIAGRQFSLGVIKLVICMALIG</sequence>
<organism evidence="1 2">
    <name type="scientific">Populus alba</name>
    <name type="common">White poplar</name>
    <dbReference type="NCBI Taxonomy" id="43335"/>
    <lineage>
        <taxon>Eukaryota</taxon>
        <taxon>Viridiplantae</taxon>
        <taxon>Streptophyta</taxon>
        <taxon>Embryophyta</taxon>
        <taxon>Tracheophyta</taxon>
        <taxon>Spermatophyta</taxon>
        <taxon>Magnoliopsida</taxon>
        <taxon>eudicotyledons</taxon>
        <taxon>Gunneridae</taxon>
        <taxon>Pentapetalae</taxon>
        <taxon>rosids</taxon>
        <taxon>fabids</taxon>
        <taxon>Malpighiales</taxon>
        <taxon>Salicaceae</taxon>
        <taxon>Saliceae</taxon>
        <taxon>Populus</taxon>
    </lineage>
</organism>
<comment type="caution">
    <text evidence="1">The sequence shown here is derived from an EMBL/GenBank/DDBJ whole genome shotgun (WGS) entry which is preliminary data.</text>
</comment>
<dbReference type="EMBL" id="RCHU02000007">
    <property type="protein sequence ID" value="KAL3583863.1"/>
    <property type="molecule type" value="Genomic_DNA"/>
</dbReference>
<evidence type="ECO:0000313" key="2">
    <source>
        <dbReference type="Proteomes" id="UP000309997"/>
    </source>
</evidence>
<evidence type="ECO:0000313" key="1">
    <source>
        <dbReference type="EMBL" id="KAL3583863.1"/>
    </source>
</evidence>
<proteinExistence type="predicted"/>